<protein>
    <recommendedName>
        <fullName evidence="5">Aminoacyl-tRNA synthetase class II (D/K/N) domain-containing protein</fullName>
    </recommendedName>
</protein>
<dbReference type="OrthoDB" id="21243at2759"/>
<dbReference type="InterPro" id="IPR004364">
    <property type="entry name" value="Aa-tRNA-synt_II"/>
</dbReference>
<dbReference type="Pfam" id="PF00152">
    <property type="entry name" value="tRNA-synt_2"/>
    <property type="match status" value="1"/>
</dbReference>
<keyword evidence="2" id="KW-0547">Nucleotide-binding</keyword>
<evidence type="ECO:0000313" key="7">
    <source>
        <dbReference type="Proteomes" id="UP000673691"/>
    </source>
</evidence>
<feature type="domain" description="Aminoacyl-tRNA synthetase class II (D/K/N)" evidence="5">
    <location>
        <begin position="65"/>
        <end position="278"/>
    </location>
</feature>
<feature type="region of interest" description="Disordered" evidence="4">
    <location>
        <begin position="211"/>
        <end position="233"/>
    </location>
</feature>
<dbReference type="EMBL" id="JAEFCI010003240">
    <property type="protein sequence ID" value="KAG5461714.1"/>
    <property type="molecule type" value="Genomic_DNA"/>
</dbReference>
<dbReference type="Gene3D" id="3.30.930.10">
    <property type="entry name" value="Bira Bifunctional Protein, Domain 2"/>
    <property type="match status" value="1"/>
</dbReference>
<organism evidence="6 7">
    <name type="scientific">Olpidium bornovanus</name>
    <dbReference type="NCBI Taxonomy" id="278681"/>
    <lineage>
        <taxon>Eukaryota</taxon>
        <taxon>Fungi</taxon>
        <taxon>Fungi incertae sedis</taxon>
        <taxon>Olpidiomycota</taxon>
        <taxon>Olpidiomycotina</taxon>
        <taxon>Olpidiomycetes</taxon>
        <taxon>Olpidiales</taxon>
        <taxon>Olpidiaceae</taxon>
        <taxon>Olpidium</taxon>
    </lineage>
</organism>
<dbReference type="GO" id="GO:0006430">
    <property type="term" value="P:lysyl-tRNA aminoacylation"/>
    <property type="evidence" value="ECO:0007669"/>
    <property type="project" value="TreeGrafter"/>
</dbReference>
<evidence type="ECO:0000313" key="6">
    <source>
        <dbReference type="EMBL" id="KAG5461714.1"/>
    </source>
</evidence>
<gene>
    <name evidence="6" type="ORF">BJ554DRAFT_6043</name>
</gene>
<sequence length="283" mass="31191">MVRTTPLFSHHDRLCRAAALVKTVCRSSTVPLPMSSTPVKMGRDLSSADAKSTCALDPTDADVDVVPLEFTPPFRRLNVLEELEARAGKEFSADLGSEESAKWLVQVCEDHGVTVVPPVTVPRLLDRMISHWIEPNCIQPTFLYGHPTVMSPLAKSDVDAKVRTETLLEGLAQGGRSVSCRFELFVGGKEIVNAYEELNDPDEQRRRFTEQLKGGENDGHRSDRGKGDEDSQLPDEEFCKALEFGLPPTGGWGMGIDRVVQLLTGMTSIKEVVAFPMVRPSQK</sequence>
<proteinExistence type="predicted"/>
<evidence type="ECO:0000256" key="1">
    <source>
        <dbReference type="ARBA" id="ARBA00022598"/>
    </source>
</evidence>
<dbReference type="GO" id="GO:0000049">
    <property type="term" value="F:tRNA binding"/>
    <property type="evidence" value="ECO:0007669"/>
    <property type="project" value="TreeGrafter"/>
</dbReference>
<evidence type="ECO:0000259" key="5">
    <source>
        <dbReference type="Pfam" id="PF00152"/>
    </source>
</evidence>
<keyword evidence="1" id="KW-0436">Ligase</keyword>
<keyword evidence="3" id="KW-0067">ATP-binding</keyword>
<name>A0A8H7ZYF6_9FUNG</name>
<accession>A0A8H7ZYF6</accession>
<dbReference type="PANTHER" id="PTHR42918:SF5">
    <property type="entry name" value="LYSINE--TRNA LIGASE, MITOCHONDRIAL"/>
    <property type="match status" value="1"/>
</dbReference>
<dbReference type="GO" id="GO:0005524">
    <property type="term" value="F:ATP binding"/>
    <property type="evidence" value="ECO:0007669"/>
    <property type="project" value="InterPro"/>
</dbReference>
<dbReference type="PANTHER" id="PTHR42918">
    <property type="entry name" value="LYSYL-TRNA SYNTHETASE"/>
    <property type="match status" value="1"/>
</dbReference>
<evidence type="ECO:0000256" key="2">
    <source>
        <dbReference type="ARBA" id="ARBA00022741"/>
    </source>
</evidence>
<dbReference type="AlphaFoldDB" id="A0A8H7ZYF6"/>
<evidence type="ECO:0000256" key="4">
    <source>
        <dbReference type="SAM" id="MobiDB-lite"/>
    </source>
</evidence>
<feature type="compositionally biased region" description="Basic and acidic residues" evidence="4">
    <location>
        <begin position="211"/>
        <end position="229"/>
    </location>
</feature>
<dbReference type="InterPro" id="IPR045864">
    <property type="entry name" value="aa-tRNA-synth_II/BPL/LPL"/>
</dbReference>
<dbReference type="Proteomes" id="UP000673691">
    <property type="component" value="Unassembled WGS sequence"/>
</dbReference>
<comment type="caution">
    <text evidence="6">The sequence shown here is derived from an EMBL/GenBank/DDBJ whole genome shotgun (WGS) entry which is preliminary data.</text>
</comment>
<keyword evidence="7" id="KW-1185">Reference proteome</keyword>
<evidence type="ECO:0000256" key="3">
    <source>
        <dbReference type="ARBA" id="ARBA00022840"/>
    </source>
</evidence>
<dbReference type="GO" id="GO:0005829">
    <property type="term" value="C:cytosol"/>
    <property type="evidence" value="ECO:0007669"/>
    <property type="project" value="TreeGrafter"/>
</dbReference>
<dbReference type="SUPFAM" id="SSF55681">
    <property type="entry name" value="Class II aaRS and biotin synthetases"/>
    <property type="match status" value="1"/>
</dbReference>
<dbReference type="GO" id="GO:0004824">
    <property type="term" value="F:lysine-tRNA ligase activity"/>
    <property type="evidence" value="ECO:0007669"/>
    <property type="project" value="TreeGrafter"/>
</dbReference>
<reference evidence="6 7" key="1">
    <citation type="journal article" name="Sci. Rep.">
        <title>Genome-scale phylogenetic analyses confirm Olpidium as the closest living zoosporic fungus to the non-flagellated, terrestrial fungi.</title>
        <authorList>
            <person name="Chang Y."/>
            <person name="Rochon D."/>
            <person name="Sekimoto S."/>
            <person name="Wang Y."/>
            <person name="Chovatia M."/>
            <person name="Sandor L."/>
            <person name="Salamov A."/>
            <person name="Grigoriev I.V."/>
            <person name="Stajich J.E."/>
            <person name="Spatafora J.W."/>
        </authorList>
    </citation>
    <scope>NUCLEOTIDE SEQUENCE [LARGE SCALE GENOMIC DNA]</scope>
    <source>
        <strain evidence="6">S191</strain>
    </source>
</reference>